<accession>A0ABS8MIQ7</accession>
<gene>
    <name evidence="3" type="ORF">LNP81_20440</name>
</gene>
<name>A0ABS8MIQ7_9FLAO</name>
<dbReference type="Gene3D" id="3.90.470.20">
    <property type="entry name" value="4'-phosphopantetheinyl transferase domain"/>
    <property type="match status" value="1"/>
</dbReference>
<proteinExistence type="predicted"/>
<sequence length="167" mass="19284">MIGNDVIDMMQSRQESNWQRKGFVEKLFTASEQLLISNTSDPETIVWLLWSMKEAAYKIYNRQTKIREFIPHKLACTIISKNEHHATGIVNCPDYTYYTKTTISKDSLHTIAVMHANHLDNVLEIEKKNIIKDENGIPFLTTSSNVLKDVSISHHGRFEKVVIIDHK</sequence>
<dbReference type="RefSeq" id="WP_230039053.1">
    <property type="nucleotide sequence ID" value="NZ_JAJJMM010000001.1"/>
</dbReference>
<evidence type="ECO:0000313" key="3">
    <source>
        <dbReference type="EMBL" id="MCC9065378.1"/>
    </source>
</evidence>
<evidence type="ECO:0000313" key="4">
    <source>
        <dbReference type="Proteomes" id="UP001430679"/>
    </source>
</evidence>
<dbReference type="EMBL" id="JAJJMM010000001">
    <property type="protein sequence ID" value="MCC9065378.1"/>
    <property type="molecule type" value="Genomic_DNA"/>
</dbReference>
<organism evidence="3 4">
    <name type="scientific">Flavobacterium piscisymbiosum</name>
    <dbReference type="NCBI Taxonomy" id="2893753"/>
    <lineage>
        <taxon>Bacteria</taxon>
        <taxon>Pseudomonadati</taxon>
        <taxon>Bacteroidota</taxon>
        <taxon>Flavobacteriia</taxon>
        <taxon>Flavobacteriales</taxon>
        <taxon>Flavobacteriaceae</taxon>
        <taxon>Flavobacterium</taxon>
    </lineage>
</organism>
<dbReference type="Proteomes" id="UP001430679">
    <property type="component" value="Unassembled WGS sequence"/>
</dbReference>
<evidence type="ECO:0000256" key="1">
    <source>
        <dbReference type="ARBA" id="ARBA00022679"/>
    </source>
</evidence>
<dbReference type="GO" id="GO:0016740">
    <property type="term" value="F:transferase activity"/>
    <property type="evidence" value="ECO:0007669"/>
    <property type="project" value="UniProtKB-KW"/>
</dbReference>
<dbReference type="InterPro" id="IPR008278">
    <property type="entry name" value="4-PPantetheinyl_Trfase_dom"/>
</dbReference>
<dbReference type="InterPro" id="IPR037143">
    <property type="entry name" value="4-PPantetheinyl_Trfase_dom_sf"/>
</dbReference>
<feature type="domain" description="4'-phosphopantetheinyl transferase" evidence="2">
    <location>
        <begin position="2"/>
        <end position="96"/>
    </location>
</feature>
<evidence type="ECO:0000259" key="2">
    <source>
        <dbReference type="Pfam" id="PF01648"/>
    </source>
</evidence>
<protein>
    <submittedName>
        <fullName evidence="3">4'-phosphopantetheinyl transferase superfamily protein</fullName>
    </submittedName>
</protein>
<keyword evidence="4" id="KW-1185">Reference proteome</keyword>
<reference evidence="3" key="1">
    <citation type="submission" date="2021-11" db="EMBL/GenBank/DDBJ databases">
        <title>Description of novel Flavobacterium species.</title>
        <authorList>
            <person name="Saticioglu I.B."/>
            <person name="Ay H."/>
            <person name="Altun S."/>
            <person name="Duman M."/>
        </authorList>
    </citation>
    <scope>NUCLEOTIDE SEQUENCE</scope>
    <source>
        <strain evidence="3">F-30</strain>
    </source>
</reference>
<comment type="caution">
    <text evidence="3">The sequence shown here is derived from an EMBL/GenBank/DDBJ whole genome shotgun (WGS) entry which is preliminary data.</text>
</comment>
<dbReference type="SUPFAM" id="SSF56214">
    <property type="entry name" value="4'-phosphopantetheinyl transferase"/>
    <property type="match status" value="1"/>
</dbReference>
<keyword evidence="1 3" id="KW-0808">Transferase</keyword>
<dbReference type="Pfam" id="PF01648">
    <property type="entry name" value="ACPS"/>
    <property type="match status" value="1"/>
</dbReference>